<organism evidence="9 10">
    <name type="scientific">Sphingomonas jeddahensis</name>
    <dbReference type="NCBI Taxonomy" id="1915074"/>
    <lineage>
        <taxon>Bacteria</taxon>
        <taxon>Pseudomonadati</taxon>
        <taxon>Pseudomonadota</taxon>
        <taxon>Alphaproteobacteria</taxon>
        <taxon>Sphingomonadales</taxon>
        <taxon>Sphingomonadaceae</taxon>
        <taxon>Sphingomonas</taxon>
    </lineage>
</organism>
<dbReference type="PANTHER" id="PTHR43660">
    <property type="entry name" value="DIPEPTIDYL CARBOXYPEPTIDASE"/>
    <property type="match status" value="1"/>
</dbReference>
<sequence>MRDFRLAGVALELAARERFAAISVELSSLSNAFSSALLDATDHWFEHITDEALLAGVAEPDKAMFAEAARQRDLDGWVVMLQAPSTSAIMNFAENRQLRFRVYEASTTRASDQGSDAGKFDNSERIARILELRHEAATLLGYKDPVERSLATKMAPSADAILSFLRDLAARAKPAAGREFAELQRFAAADLVQRGG</sequence>
<comment type="similarity">
    <text evidence="1 7">Belongs to the peptidase M3 family.</text>
</comment>
<evidence type="ECO:0000256" key="2">
    <source>
        <dbReference type="ARBA" id="ARBA00022670"/>
    </source>
</evidence>
<reference evidence="9 10" key="1">
    <citation type="submission" date="2016-11" db="EMBL/GenBank/DDBJ databases">
        <title>Genome sequence of Sphingomonas jeddahensis G39.</title>
        <authorList>
            <person name="Poehlein A."/>
            <person name="Wuebbeler J.H."/>
            <person name="Steinbuechel A."/>
            <person name="Daniel R."/>
        </authorList>
    </citation>
    <scope>NUCLEOTIDE SEQUENCE [LARGE SCALE GENOMIC DNA]</scope>
    <source>
        <strain evidence="9 10">G39</strain>
    </source>
</reference>
<keyword evidence="4 7" id="KW-0378">Hydrolase</keyword>
<evidence type="ECO:0000256" key="1">
    <source>
        <dbReference type="ARBA" id="ARBA00006040"/>
    </source>
</evidence>
<comment type="cofactor">
    <cofactor evidence="7">
        <name>Zn(2+)</name>
        <dbReference type="ChEBI" id="CHEBI:29105"/>
    </cofactor>
    <text evidence="7">Binds 1 zinc ion.</text>
</comment>
<dbReference type="PANTHER" id="PTHR43660:SF1">
    <property type="entry name" value="DIPEPTIDYL CARBOXYPEPTIDASE"/>
    <property type="match status" value="1"/>
</dbReference>
<dbReference type="InterPro" id="IPR024077">
    <property type="entry name" value="Neurolysin/TOP_dom2"/>
</dbReference>
<keyword evidence="5 7" id="KW-0862">Zinc</keyword>
<keyword evidence="3 7" id="KW-0479">Metal-binding</keyword>
<dbReference type="EMBL" id="MPSB01000013">
    <property type="protein sequence ID" value="ONF95318.1"/>
    <property type="molecule type" value="Genomic_DNA"/>
</dbReference>
<evidence type="ECO:0000256" key="6">
    <source>
        <dbReference type="ARBA" id="ARBA00023049"/>
    </source>
</evidence>
<evidence type="ECO:0000256" key="7">
    <source>
        <dbReference type="RuleBase" id="RU003435"/>
    </source>
</evidence>
<gene>
    <name evidence="9" type="primary">prlC_2</name>
    <name evidence="9" type="ORF">SPHI_25870</name>
</gene>
<dbReference type="Pfam" id="PF01432">
    <property type="entry name" value="Peptidase_M3"/>
    <property type="match status" value="1"/>
</dbReference>
<proteinExistence type="inferred from homology"/>
<accession>A0A1V2ESQ6</accession>
<dbReference type="EC" id="3.4.24.70" evidence="9"/>
<keyword evidence="2 7" id="KW-0645">Protease</keyword>
<evidence type="ECO:0000256" key="4">
    <source>
        <dbReference type="ARBA" id="ARBA00022801"/>
    </source>
</evidence>
<keyword evidence="6 7" id="KW-0482">Metalloprotease</keyword>
<dbReference type="RefSeq" id="WP_233130919.1">
    <property type="nucleotide sequence ID" value="NZ_MPSB01000013.1"/>
</dbReference>
<dbReference type="GO" id="GO:0004222">
    <property type="term" value="F:metalloendopeptidase activity"/>
    <property type="evidence" value="ECO:0007669"/>
    <property type="project" value="UniProtKB-EC"/>
</dbReference>
<dbReference type="Gene3D" id="1.10.1370.10">
    <property type="entry name" value="Neurolysin, domain 3"/>
    <property type="match status" value="1"/>
</dbReference>
<dbReference type="InterPro" id="IPR001567">
    <property type="entry name" value="Pept_M3A_M3B_dom"/>
</dbReference>
<evidence type="ECO:0000256" key="5">
    <source>
        <dbReference type="ARBA" id="ARBA00022833"/>
    </source>
</evidence>
<evidence type="ECO:0000313" key="9">
    <source>
        <dbReference type="EMBL" id="ONF95318.1"/>
    </source>
</evidence>
<evidence type="ECO:0000256" key="3">
    <source>
        <dbReference type="ARBA" id="ARBA00022723"/>
    </source>
</evidence>
<dbReference type="Proteomes" id="UP000188729">
    <property type="component" value="Unassembled WGS sequence"/>
</dbReference>
<dbReference type="GO" id="GO:0046872">
    <property type="term" value="F:metal ion binding"/>
    <property type="evidence" value="ECO:0007669"/>
    <property type="project" value="UniProtKB-UniRule"/>
</dbReference>
<dbReference type="SUPFAM" id="SSF55486">
    <property type="entry name" value="Metalloproteases ('zincins'), catalytic domain"/>
    <property type="match status" value="1"/>
</dbReference>
<protein>
    <submittedName>
        <fullName evidence="9">Oligopeptidase A</fullName>
        <ecNumber evidence="9">3.4.24.70</ecNumber>
    </submittedName>
</protein>
<evidence type="ECO:0000313" key="10">
    <source>
        <dbReference type="Proteomes" id="UP000188729"/>
    </source>
</evidence>
<dbReference type="AlphaFoldDB" id="A0A1V2ESQ6"/>
<feature type="domain" description="Peptidase M3A/M3B catalytic" evidence="8">
    <location>
        <begin position="91"/>
        <end position="191"/>
    </location>
</feature>
<comment type="caution">
    <text evidence="9">The sequence shown here is derived from an EMBL/GenBank/DDBJ whole genome shotgun (WGS) entry which is preliminary data.</text>
</comment>
<name>A0A1V2ESQ6_9SPHN</name>
<dbReference type="InterPro" id="IPR045090">
    <property type="entry name" value="Pept_M3A_M3B"/>
</dbReference>
<evidence type="ECO:0000259" key="8">
    <source>
        <dbReference type="Pfam" id="PF01432"/>
    </source>
</evidence>
<dbReference type="GO" id="GO:0006508">
    <property type="term" value="P:proteolysis"/>
    <property type="evidence" value="ECO:0007669"/>
    <property type="project" value="UniProtKB-KW"/>
</dbReference>
<keyword evidence="10" id="KW-1185">Reference proteome</keyword>